<evidence type="ECO:0000259" key="8">
    <source>
        <dbReference type="Pfam" id="PF01435"/>
    </source>
</evidence>
<keyword evidence="10" id="KW-1185">Reference proteome</keyword>
<keyword evidence="7" id="KW-0732">Signal</keyword>
<dbReference type="PANTHER" id="PTHR22726">
    <property type="entry name" value="METALLOENDOPEPTIDASE OMA1"/>
    <property type="match status" value="1"/>
</dbReference>
<dbReference type="GO" id="GO:0051603">
    <property type="term" value="P:proteolysis involved in protein catabolic process"/>
    <property type="evidence" value="ECO:0007669"/>
    <property type="project" value="TreeGrafter"/>
</dbReference>
<evidence type="ECO:0000313" key="10">
    <source>
        <dbReference type="Proteomes" id="UP000078390"/>
    </source>
</evidence>
<organism evidence="9 10">
    <name type="scientific">Thermosulfurimonas dismutans</name>
    <dbReference type="NCBI Taxonomy" id="999894"/>
    <lineage>
        <taxon>Bacteria</taxon>
        <taxon>Pseudomonadati</taxon>
        <taxon>Thermodesulfobacteriota</taxon>
        <taxon>Thermodesulfobacteria</taxon>
        <taxon>Thermodesulfobacteriales</taxon>
        <taxon>Thermodesulfobacteriaceae</taxon>
        <taxon>Thermosulfurimonas</taxon>
    </lineage>
</organism>
<dbReference type="OrthoDB" id="7338723at2"/>
<dbReference type="STRING" id="999894.TDIS_0011"/>
<dbReference type="GO" id="GO:0016020">
    <property type="term" value="C:membrane"/>
    <property type="evidence" value="ECO:0007669"/>
    <property type="project" value="TreeGrafter"/>
</dbReference>
<evidence type="ECO:0000313" key="9">
    <source>
        <dbReference type="EMBL" id="OAQ21493.1"/>
    </source>
</evidence>
<dbReference type="InterPro" id="IPR001915">
    <property type="entry name" value="Peptidase_M48"/>
</dbReference>
<evidence type="ECO:0000256" key="1">
    <source>
        <dbReference type="ARBA" id="ARBA00022670"/>
    </source>
</evidence>
<evidence type="ECO:0000256" key="5">
    <source>
        <dbReference type="ARBA" id="ARBA00023049"/>
    </source>
</evidence>
<feature type="chain" id="PRO_5008100241" evidence="7">
    <location>
        <begin position="24"/>
        <end position="332"/>
    </location>
</feature>
<name>A0A179D699_9BACT</name>
<dbReference type="Pfam" id="PF01435">
    <property type="entry name" value="Peptidase_M48"/>
    <property type="match status" value="1"/>
</dbReference>
<evidence type="ECO:0000256" key="6">
    <source>
        <dbReference type="RuleBase" id="RU003983"/>
    </source>
</evidence>
<protein>
    <submittedName>
        <fullName evidence="9">Zn-dependent protease with chaperone function</fullName>
    </submittedName>
</protein>
<feature type="domain" description="Peptidase M48" evidence="8">
    <location>
        <begin position="156"/>
        <end position="314"/>
    </location>
</feature>
<evidence type="ECO:0000256" key="3">
    <source>
        <dbReference type="ARBA" id="ARBA00022801"/>
    </source>
</evidence>
<dbReference type="CDD" id="cd07331">
    <property type="entry name" value="M48C_Oma1_like"/>
    <property type="match status" value="1"/>
</dbReference>
<keyword evidence="5 6" id="KW-0482">Metalloprotease</keyword>
<keyword evidence="3 6" id="KW-0378">Hydrolase</keyword>
<keyword evidence="4 6" id="KW-0862">Zinc</keyword>
<dbReference type="EMBL" id="LWLG01000001">
    <property type="protein sequence ID" value="OAQ21493.1"/>
    <property type="molecule type" value="Genomic_DNA"/>
</dbReference>
<evidence type="ECO:0000256" key="4">
    <source>
        <dbReference type="ARBA" id="ARBA00022833"/>
    </source>
</evidence>
<reference evidence="9 10" key="1">
    <citation type="submission" date="2016-04" db="EMBL/GenBank/DDBJ databases">
        <title>Genome analysis of Thermosulfurimonas dismutans, the first thermophilic sulfur-disproportionating bacterium of the phylum Thermodesulfobacteria.</title>
        <authorList>
            <person name="Mardanov A.V."/>
            <person name="Beletsky A.V."/>
            <person name="Kadnikov V.V."/>
            <person name="Slobodkin A.I."/>
            <person name="Ravin N.V."/>
        </authorList>
    </citation>
    <scope>NUCLEOTIDE SEQUENCE [LARGE SCALE GENOMIC DNA]</scope>
    <source>
        <strain evidence="9 10">S95</strain>
    </source>
</reference>
<gene>
    <name evidence="9" type="ORF">TDIS_0011</name>
</gene>
<evidence type="ECO:0000256" key="2">
    <source>
        <dbReference type="ARBA" id="ARBA00022723"/>
    </source>
</evidence>
<dbReference type="GO" id="GO:0046872">
    <property type="term" value="F:metal ion binding"/>
    <property type="evidence" value="ECO:0007669"/>
    <property type="project" value="UniProtKB-KW"/>
</dbReference>
<dbReference type="PANTHER" id="PTHR22726:SF1">
    <property type="entry name" value="METALLOENDOPEPTIDASE OMA1, MITOCHONDRIAL"/>
    <property type="match status" value="1"/>
</dbReference>
<sequence length="332" mass="37802">MSRLKLLLLVLGLFLITSCAVQTGPPVSPEEIRRSQAEIWEIKLQEYFTCEERVGRLLIRILPQTEQEKPYPWFLVKGVDLARTPEEVDQALSEIFNENLPEKGILVTFVHPYYQNQGLQRGMLIRKLLSQEISLEHPIKLELTTGQRLNLKSLVIQTRPVDFRIVDSPQPNAWVTPDYRLHVTTALCRVLTNDNELAAVVGHELAHLKRGHLKKQMALMTLRDLLGIGIYALAGQTARDVYQLGTNFALLKFSRDQEREADFYGLWYIYRAGFNLEQAAQVWIHLAAVLPPGPPNILSTHPSSAERLARIRKIVKAIQAGQSFEAIKDKIQ</sequence>
<evidence type="ECO:0000256" key="7">
    <source>
        <dbReference type="SAM" id="SignalP"/>
    </source>
</evidence>
<dbReference type="RefSeq" id="WP_068668039.1">
    <property type="nucleotide sequence ID" value="NZ_LWLG01000001.1"/>
</dbReference>
<dbReference type="Gene3D" id="3.30.2010.10">
    <property type="entry name" value="Metalloproteases ('zincins'), catalytic domain"/>
    <property type="match status" value="1"/>
</dbReference>
<keyword evidence="2" id="KW-0479">Metal-binding</keyword>
<comment type="caution">
    <text evidence="9">The sequence shown here is derived from an EMBL/GenBank/DDBJ whole genome shotgun (WGS) entry which is preliminary data.</text>
</comment>
<feature type="signal peptide" evidence="7">
    <location>
        <begin position="1"/>
        <end position="23"/>
    </location>
</feature>
<comment type="cofactor">
    <cofactor evidence="6">
        <name>Zn(2+)</name>
        <dbReference type="ChEBI" id="CHEBI:29105"/>
    </cofactor>
    <text evidence="6">Binds 1 zinc ion per subunit.</text>
</comment>
<proteinExistence type="inferred from homology"/>
<comment type="similarity">
    <text evidence="6">Belongs to the peptidase M48 family.</text>
</comment>
<dbReference type="InterPro" id="IPR051156">
    <property type="entry name" value="Mito/Outer_Membr_Metalloprot"/>
</dbReference>
<dbReference type="AlphaFoldDB" id="A0A179D699"/>
<accession>A0A179D699</accession>
<keyword evidence="1 6" id="KW-0645">Protease</keyword>
<dbReference type="PROSITE" id="PS51257">
    <property type="entry name" value="PROKAR_LIPOPROTEIN"/>
    <property type="match status" value="1"/>
</dbReference>
<dbReference type="Proteomes" id="UP000078390">
    <property type="component" value="Unassembled WGS sequence"/>
</dbReference>
<dbReference type="GO" id="GO:0004222">
    <property type="term" value="F:metalloendopeptidase activity"/>
    <property type="evidence" value="ECO:0007669"/>
    <property type="project" value="InterPro"/>
</dbReference>